<organism evidence="1">
    <name type="scientific">Anguilla anguilla</name>
    <name type="common">European freshwater eel</name>
    <name type="synonym">Muraena anguilla</name>
    <dbReference type="NCBI Taxonomy" id="7936"/>
    <lineage>
        <taxon>Eukaryota</taxon>
        <taxon>Metazoa</taxon>
        <taxon>Chordata</taxon>
        <taxon>Craniata</taxon>
        <taxon>Vertebrata</taxon>
        <taxon>Euteleostomi</taxon>
        <taxon>Actinopterygii</taxon>
        <taxon>Neopterygii</taxon>
        <taxon>Teleostei</taxon>
        <taxon>Anguilliformes</taxon>
        <taxon>Anguillidae</taxon>
        <taxon>Anguilla</taxon>
    </lineage>
</organism>
<accession>A0A0E9TU54</accession>
<dbReference type="AlphaFoldDB" id="A0A0E9TU54"/>
<dbReference type="EMBL" id="GBXM01052142">
    <property type="protein sequence ID" value="JAH56435.1"/>
    <property type="molecule type" value="Transcribed_RNA"/>
</dbReference>
<protein>
    <submittedName>
        <fullName evidence="1">Uncharacterized protein</fullName>
    </submittedName>
</protein>
<name>A0A0E9TU54_ANGAN</name>
<reference evidence="1" key="2">
    <citation type="journal article" date="2015" name="Fish Shellfish Immunol.">
        <title>Early steps in the European eel (Anguilla anguilla)-Vibrio vulnificus interaction in the gills: Role of the RtxA13 toxin.</title>
        <authorList>
            <person name="Callol A."/>
            <person name="Pajuelo D."/>
            <person name="Ebbesson L."/>
            <person name="Teles M."/>
            <person name="MacKenzie S."/>
            <person name="Amaro C."/>
        </authorList>
    </citation>
    <scope>NUCLEOTIDE SEQUENCE</scope>
</reference>
<reference evidence="1" key="1">
    <citation type="submission" date="2014-11" db="EMBL/GenBank/DDBJ databases">
        <authorList>
            <person name="Amaro Gonzalez C."/>
        </authorList>
    </citation>
    <scope>NUCLEOTIDE SEQUENCE</scope>
</reference>
<evidence type="ECO:0000313" key="1">
    <source>
        <dbReference type="EMBL" id="JAH56435.1"/>
    </source>
</evidence>
<sequence>MSKIVCGNLTYDIILFFSSAAILSI</sequence>
<proteinExistence type="predicted"/>